<feature type="region of interest" description="Disordered" evidence="1">
    <location>
        <begin position="710"/>
        <end position="745"/>
    </location>
</feature>
<dbReference type="AlphaFoldDB" id="A0A179GJQ4"/>
<name>A0A179GJQ4_PURLI</name>
<dbReference type="Proteomes" id="UP000078340">
    <property type="component" value="Unassembled WGS sequence"/>
</dbReference>
<accession>A0A179GJQ4</accession>
<dbReference type="EMBL" id="LSBI01000011">
    <property type="protein sequence ID" value="OAQ78104.1"/>
    <property type="molecule type" value="Genomic_DNA"/>
</dbReference>
<protein>
    <submittedName>
        <fullName evidence="2">Uncharacterized protein</fullName>
    </submittedName>
</protein>
<evidence type="ECO:0000256" key="1">
    <source>
        <dbReference type="SAM" id="MobiDB-lite"/>
    </source>
</evidence>
<organism evidence="2 3">
    <name type="scientific">Purpureocillium lilacinum</name>
    <name type="common">Paecilomyces lilacinus</name>
    <dbReference type="NCBI Taxonomy" id="33203"/>
    <lineage>
        <taxon>Eukaryota</taxon>
        <taxon>Fungi</taxon>
        <taxon>Dikarya</taxon>
        <taxon>Ascomycota</taxon>
        <taxon>Pezizomycotina</taxon>
        <taxon>Sordariomycetes</taxon>
        <taxon>Hypocreomycetidae</taxon>
        <taxon>Hypocreales</taxon>
        <taxon>Ophiocordycipitaceae</taxon>
        <taxon>Purpureocillium</taxon>
    </lineage>
</organism>
<dbReference type="OMA" id="PERRCHF"/>
<gene>
    <name evidence="2" type="ORF">VFPFJ_10136</name>
</gene>
<evidence type="ECO:0000313" key="3">
    <source>
        <dbReference type="Proteomes" id="UP000078340"/>
    </source>
</evidence>
<reference evidence="2 3" key="1">
    <citation type="submission" date="2016-02" db="EMBL/GenBank/DDBJ databases">
        <title>Biosynthesis of antibiotic leucinostatins and their inhibition on Phytophthora in bio-control Purpureocillium lilacinum.</title>
        <authorList>
            <person name="Wang G."/>
            <person name="Liu Z."/>
            <person name="Lin R."/>
            <person name="Li E."/>
            <person name="Mao Z."/>
            <person name="Ling J."/>
            <person name="Yin W."/>
            <person name="Xie B."/>
        </authorList>
    </citation>
    <scope>NUCLEOTIDE SEQUENCE [LARGE SCALE GENOMIC DNA]</scope>
    <source>
        <strain evidence="2">PLFJ-1</strain>
    </source>
</reference>
<sequence length="745" mass="82382">MANTEEAVKVPGLNHVPEEWVEELSRAAQWAAAGVSGPEESGAVRYGVLQGDPASRWLTAVSSVLWEGITTLQPGTSMTYITYEKYATWLGNMNRQPTARTTGGADARLELKFESFQSVHLRLQSQGEGSVEGGGSRQVVFVLEVDSTYSAGFAVALLTIATWSRWATTRASAPKRVVVLLVSVGDLHKTIRNVLDDACQGSVQEFVLPALSEGMDRLNFVQLDWPEVSELFGRVAETASDTERHCIILFEGAADVVDVGNLGCIPSHAFKWWDNAMTADLFVCGGRPIVVLQVPLGFHAPYLVEGFTHLHLVTDTQRAFTKVRDVQTDQIVSLLLEACVDELKEQLSWAFKVDCPRENVTVYQNPGESLLDPERRCHFNGWQMEGMLVELSYLETWLGGVGSRAFLPLVHPCLTEAKDSMVRMANAGLVQANLDEMRVTACLEEPLGRAFHGLLRLFDYDPRLAMFVALPCENMAVQAIKIQFAALQMVGVDQVFPTLRFGNRCDDERQFDIFAGCIGLTRGIAMTGTIWALLGFWKRAIRDSVQFHGVENKLYKLIPGRVSIEPLSAKQVLRCATEIWKVLQTQSAHEIGYPVRTDESNYIAHREMDELREQLLRCYHSQVAVATVPNEYGSGAEDQAEAQYQDLATQSPFVMEGGLNGLINFPAITQSGPNEGTPFGVYTGLARTDTYERTFLRDWIWIPQGTWNAWTPPQLPPGESSKEDDGLPDQGSEPTAPTGDNPGDT</sequence>
<evidence type="ECO:0000313" key="2">
    <source>
        <dbReference type="EMBL" id="OAQ78104.1"/>
    </source>
</evidence>
<comment type="caution">
    <text evidence="2">The sequence shown here is derived from an EMBL/GenBank/DDBJ whole genome shotgun (WGS) entry which is preliminary data.</text>
</comment>
<proteinExistence type="predicted"/>